<sequence length="710" mass="76576">MASQGLSDVVVDTTACDREPIHVPGAIQPHGLLLIADPHTRAVVAGAGALEERLSADWLGADLSELLGQDIGALIAAATGPVSGMVGQPIVTPAGERLDVAVHRSGDHLLVELEPSAEQPLGAAAVVSRLDGFAIMFERAGDLEVLCARAASAFRQLTGFDRVMIYRFLDEDAGRVVAEDRDPRLGTFLNHHFPASDIPRQARALYVRNRARAIPTVDYTPAPIRPAAFAGIDLSDIGIRSVSPIHLRYMANMGVAASASISIVKDGVLWGLVACHHDTPRLLPPDVRAAAATLASGLARQVRAKEEAETYRERLRLRAAEDAVLPKLAGDGGMADAMKRSRDDLMRMLDADGFAWVHRGGVDCIGRCAPAAVLKALSDWVQGGVEPVVTRELGALRLEMAEHAGAISGMIAMPLADDGATLMWFRVEQVEEVEWAGNPHKAASVAPGEQLTPRASFETWTEQVRGRSRRWTMEEVEAAHRLRRAFHDAHRARQLRDLNAQLMRTLADKDAALAQKDLLMKEVDHRVQNSLQLVSAFLAMQSRAAGPGEVADQLTEAQARLSAVALVHRRLYRDDQIGSVDLSRYLEELADDMKASIGGEWGSRMHTDLAPVLIPTDRAVAVGLVMTELVINATKYAYDGGVGPIAITLEQHRNRLRLIVADEGRGKTGEKAGFGSRMMGAMVGKLEGEIAFTDNAPGLRAILTAPIGVW</sequence>
<protein>
    <recommendedName>
        <fullName evidence="3">histidine kinase</fullName>
        <ecNumber evidence="3">2.7.13.3</ecNumber>
    </recommendedName>
</protein>
<dbReference type="InterPro" id="IPR013515">
    <property type="entry name" value="Phytochrome_cen-reg"/>
</dbReference>
<comment type="caution">
    <text evidence="14">The sequence shown here is derived from an EMBL/GenBank/DDBJ whole genome shotgun (WGS) entry which is preliminary data.</text>
</comment>
<evidence type="ECO:0000256" key="4">
    <source>
        <dbReference type="ARBA" id="ARBA00022543"/>
    </source>
</evidence>
<proteinExistence type="inferred from homology"/>
<reference evidence="14 15" key="1">
    <citation type="submission" date="2020-12" db="EMBL/GenBank/DDBJ databases">
        <title>Sphingomonas sp.</title>
        <authorList>
            <person name="Kim M.K."/>
        </authorList>
    </citation>
    <scope>NUCLEOTIDE SEQUENCE [LARGE SCALE GENOMIC DNA]</scope>
    <source>
        <strain evidence="14 15">BT552</strain>
    </source>
</reference>
<name>A0ABS2D836_9SPHN</name>
<dbReference type="PROSITE" id="PS50046">
    <property type="entry name" value="PHYTOCHROME_2"/>
    <property type="match status" value="1"/>
</dbReference>
<keyword evidence="9" id="KW-0418">Kinase</keyword>
<keyword evidence="5" id="KW-0597">Phosphoprotein</keyword>
<organism evidence="14 15">
    <name type="scientific">Sphingomonas longa</name>
    <dbReference type="NCBI Taxonomy" id="2778730"/>
    <lineage>
        <taxon>Bacteria</taxon>
        <taxon>Pseudomonadati</taxon>
        <taxon>Pseudomonadota</taxon>
        <taxon>Alphaproteobacteria</taxon>
        <taxon>Sphingomonadales</taxon>
        <taxon>Sphingomonadaceae</taxon>
        <taxon>Sphingomonas</taxon>
    </lineage>
</organism>
<dbReference type="PRINTS" id="PR01033">
    <property type="entry name" value="PHYTOCHROME"/>
</dbReference>
<dbReference type="InterPro" id="IPR029016">
    <property type="entry name" value="GAF-like_dom_sf"/>
</dbReference>
<dbReference type="SMART" id="SM00065">
    <property type="entry name" value="GAF"/>
    <property type="match status" value="1"/>
</dbReference>
<dbReference type="InterPro" id="IPR043150">
    <property type="entry name" value="Phytochrome_PHY_sf"/>
</dbReference>
<dbReference type="Pfam" id="PF01590">
    <property type="entry name" value="GAF"/>
    <property type="match status" value="1"/>
</dbReference>
<evidence type="ECO:0000256" key="3">
    <source>
        <dbReference type="ARBA" id="ARBA00012438"/>
    </source>
</evidence>
<dbReference type="Gene3D" id="3.30.450.20">
    <property type="entry name" value="PAS domain"/>
    <property type="match status" value="2"/>
</dbReference>
<dbReference type="Gene3D" id="3.30.450.40">
    <property type="match status" value="1"/>
</dbReference>
<accession>A0ABS2D836</accession>
<evidence type="ECO:0000256" key="7">
    <source>
        <dbReference type="ARBA" id="ARBA00022679"/>
    </source>
</evidence>
<evidence type="ECO:0000259" key="13">
    <source>
        <dbReference type="PROSITE" id="PS50046"/>
    </source>
</evidence>
<evidence type="ECO:0000256" key="8">
    <source>
        <dbReference type="ARBA" id="ARBA00022741"/>
    </source>
</evidence>
<dbReference type="Gene3D" id="3.30.450.270">
    <property type="match status" value="1"/>
</dbReference>
<dbReference type="Proteomes" id="UP000763641">
    <property type="component" value="Unassembled WGS sequence"/>
</dbReference>
<keyword evidence="12" id="KW-0675">Receptor</keyword>
<keyword evidence="10" id="KW-0067">ATP-binding</keyword>
<dbReference type="InterPro" id="IPR035965">
    <property type="entry name" value="PAS-like_dom_sf"/>
</dbReference>
<dbReference type="InterPro" id="IPR011495">
    <property type="entry name" value="Sig_transdc_His_kin_sub2_dim/P"/>
</dbReference>
<keyword evidence="15" id="KW-1185">Reference proteome</keyword>
<dbReference type="SUPFAM" id="SSF55785">
    <property type="entry name" value="PYP-like sensor domain (PAS domain)"/>
    <property type="match status" value="1"/>
</dbReference>
<dbReference type="InterPro" id="IPR013654">
    <property type="entry name" value="PAS_2"/>
</dbReference>
<evidence type="ECO:0000256" key="12">
    <source>
        <dbReference type="ARBA" id="ARBA00023170"/>
    </source>
</evidence>
<keyword evidence="7" id="KW-0808">Transferase</keyword>
<dbReference type="Pfam" id="PF00360">
    <property type="entry name" value="PHY"/>
    <property type="match status" value="1"/>
</dbReference>
<keyword evidence="6" id="KW-0716">Sensory transduction</keyword>
<dbReference type="EC" id="2.7.13.3" evidence="3"/>
<dbReference type="InterPro" id="IPR016132">
    <property type="entry name" value="Phyto_chromo_attachment"/>
</dbReference>
<dbReference type="InterPro" id="IPR001294">
    <property type="entry name" value="Phytochrome"/>
</dbReference>
<dbReference type="Pfam" id="PF07568">
    <property type="entry name" value="HisKA_2"/>
    <property type="match status" value="1"/>
</dbReference>
<dbReference type="InterPro" id="IPR003594">
    <property type="entry name" value="HATPase_dom"/>
</dbReference>
<evidence type="ECO:0000256" key="6">
    <source>
        <dbReference type="ARBA" id="ARBA00022606"/>
    </source>
</evidence>
<dbReference type="Gene3D" id="3.30.565.10">
    <property type="entry name" value="Histidine kinase-like ATPase, C-terminal domain"/>
    <property type="match status" value="1"/>
</dbReference>
<keyword evidence="4" id="KW-0600">Photoreceptor protein</keyword>
<evidence type="ECO:0000313" key="14">
    <source>
        <dbReference type="EMBL" id="MBM6576286.1"/>
    </source>
</evidence>
<keyword evidence="11" id="KW-0157">Chromophore</keyword>
<dbReference type="SUPFAM" id="SSF55874">
    <property type="entry name" value="ATPase domain of HSP90 chaperone/DNA topoisomerase II/histidine kinase"/>
    <property type="match status" value="1"/>
</dbReference>
<evidence type="ECO:0000256" key="9">
    <source>
        <dbReference type="ARBA" id="ARBA00022777"/>
    </source>
</evidence>
<comment type="catalytic activity">
    <reaction evidence="1">
        <text>ATP + protein L-histidine = ADP + protein N-phospho-L-histidine.</text>
        <dbReference type="EC" id="2.7.13.3"/>
    </reaction>
</comment>
<keyword evidence="8" id="KW-0547">Nucleotide-binding</keyword>
<dbReference type="InterPro" id="IPR036890">
    <property type="entry name" value="HATPase_C_sf"/>
</dbReference>
<evidence type="ECO:0000256" key="2">
    <source>
        <dbReference type="ARBA" id="ARBA00006402"/>
    </source>
</evidence>
<evidence type="ECO:0000256" key="10">
    <source>
        <dbReference type="ARBA" id="ARBA00022840"/>
    </source>
</evidence>
<dbReference type="SUPFAM" id="SSF55781">
    <property type="entry name" value="GAF domain-like"/>
    <property type="match status" value="2"/>
</dbReference>
<dbReference type="Pfam" id="PF13581">
    <property type="entry name" value="HATPase_c_2"/>
    <property type="match status" value="1"/>
</dbReference>
<gene>
    <name evidence="14" type="ORF">ILT43_07870</name>
</gene>
<dbReference type="RefSeq" id="WP_204197742.1">
    <property type="nucleotide sequence ID" value="NZ_JAFEMC010000002.1"/>
</dbReference>
<dbReference type="Pfam" id="PF08446">
    <property type="entry name" value="PAS_2"/>
    <property type="match status" value="1"/>
</dbReference>
<feature type="domain" description="Phytochrome chromophore attachment site" evidence="13">
    <location>
        <begin position="142"/>
        <end position="296"/>
    </location>
</feature>
<evidence type="ECO:0000256" key="5">
    <source>
        <dbReference type="ARBA" id="ARBA00022553"/>
    </source>
</evidence>
<dbReference type="PANTHER" id="PTHR41523:SF8">
    <property type="entry name" value="ETHYLENE RESPONSE SENSOR PROTEIN"/>
    <property type="match status" value="1"/>
</dbReference>
<evidence type="ECO:0000256" key="1">
    <source>
        <dbReference type="ARBA" id="ARBA00000085"/>
    </source>
</evidence>
<evidence type="ECO:0000313" key="15">
    <source>
        <dbReference type="Proteomes" id="UP000763641"/>
    </source>
</evidence>
<dbReference type="PANTHER" id="PTHR41523">
    <property type="entry name" value="TWO-COMPONENT SYSTEM SENSOR PROTEIN"/>
    <property type="match status" value="1"/>
</dbReference>
<evidence type="ECO:0000256" key="11">
    <source>
        <dbReference type="ARBA" id="ARBA00022991"/>
    </source>
</evidence>
<dbReference type="EMBL" id="JAFEMC010000002">
    <property type="protein sequence ID" value="MBM6576286.1"/>
    <property type="molecule type" value="Genomic_DNA"/>
</dbReference>
<dbReference type="InterPro" id="IPR003018">
    <property type="entry name" value="GAF"/>
</dbReference>
<comment type="similarity">
    <text evidence="2">In the N-terminal section; belongs to the phytochrome family.</text>
</comment>